<dbReference type="Gene3D" id="3.40.50.150">
    <property type="entry name" value="Vaccinia Virus protein VP39"/>
    <property type="match status" value="1"/>
</dbReference>
<reference evidence="3" key="1">
    <citation type="journal article" date="2019" name="Int. J. Syst. Evol. Microbiol.">
        <title>The Global Catalogue of Microorganisms (GCM) 10K type strain sequencing project: providing services to taxonomists for standard genome sequencing and annotation.</title>
        <authorList>
            <consortium name="The Broad Institute Genomics Platform"/>
            <consortium name="The Broad Institute Genome Sequencing Center for Infectious Disease"/>
            <person name="Wu L."/>
            <person name="Ma J."/>
        </authorList>
    </citation>
    <scope>NUCLEOTIDE SEQUENCE [LARGE SCALE GENOMIC DNA]</scope>
    <source>
        <strain evidence="3">R28</strain>
    </source>
</reference>
<dbReference type="GO" id="GO:0032259">
    <property type="term" value="P:methylation"/>
    <property type="evidence" value="ECO:0007669"/>
    <property type="project" value="UniProtKB-KW"/>
</dbReference>
<protein>
    <submittedName>
        <fullName evidence="2">Class I SAM-dependent methyltransferase</fullName>
        <ecNumber evidence="2">2.1.1.222</ecNumber>
        <ecNumber evidence="2">2.1.1.64</ecNumber>
    </submittedName>
</protein>
<evidence type="ECO:0000313" key="2">
    <source>
        <dbReference type="EMBL" id="MFD2046670.1"/>
    </source>
</evidence>
<dbReference type="GO" id="GO:0061542">
    <property type="term" value="F:3-demethylubiquinol 3-O-methyltransferase activity"/>
    <property type="evidence" value="ECO:0007669"/>
    <property type="project" value="UniProtKB-EC"/>
</dbReference>
<dbReference type="InterPro" id="IPR013217">
    <property type="entry name" value="Methyltransf_12"/>
</dbReference>
<sequence>MYQDIWVKGKVVQKGQRECENRYKKIKEQLTKNYRNEPFTVLDLGANNGYFSFRIAEDFNARVTMIESNDKIREIVKLNENDHVELINRHISENELNKLVQKEKFDVILALSVLHHFEGYEQVIDTLFHSSKFVFIEPSALEESKGGYNSSRVIGIMKNLQARNPEILTYSKNIRNLGKRPLMMFKQ</sequence>
<keyword evidence="2" id="KW-0489">Methyltransferase</keyword>
<dbReference type="GO" id="GO:0102208">
    <property type="term" value="F:2-polyprenyl-6-hydroxyphenol methylase activity"/>
    <property type="evidence" value="ECO:0007669"/>
    <property type="project" value="UniProtKB-EC"/>
</dbReference>
<accession>A0ABW4W7F5</accession>
<dbReference type="CDD" id="cd02440">
    <property type="entry name" value="AdoMet_MTases"/>
    <property type="match status" value="1"/>
</dbReference>
<evidence type="ECO:0000313" key="3">
    <source>
        <dbReference type="Proteomes" id="UP001597383"/>
    </source>
</evidence>
<gene>
    <name evidence="2" type="ORF">ACFSJF_20600</name>
</gene>
<organism evidence="2 3">
    <name type="scientific">Ornithinibacillus salinisoli</name>
    <dbReference type="NCBI Taxonomy" id="1848459"/>
    <lineage>
        <taxon>Bacteria</taxon>
        <taxon>Bacillati</taxon>
        <taxon>Bacillota</taxon>
        <taxon>Bacilli</taxon>
        <taxon>Bacillales</taxon>
        <taxon>Bacillaceae</taxon>
        <taxon>Ornithinibacillus</taxon>
    </lineage>
</organism>
<dbReference type="SUPFAM" id="SSF53335">
    <property type="entry name" value="S-adenosyl-L-methionine-dependent methyltransferases"/>
    <property type="match status" value="1"/>
</dbReference>
<keyword evidence="2" id="KW-0808">Transferase</keyword>
<dbReference type="EC" id="2.1.1.222" evidence="2"/>
<dbReference type="InterPro" id="IPR029063">
    <property type="entry name" value="SAM-dependent_MTases_sf"/>
</dbReference>
<dbReference type="Pfam" id="PF08242">
    <property type="entry name" value="Methyltransf_12"/>
    <property type="match status" value="1"/>
</dbReference>
<evidence type="ECO:0000259" key="1">
    <source>
        <dbReference type="Pfam" id="PF08242"/>
    </source>
</evidence>
<proteinExistence type="predicted"/>
<keyword evidence="3" id="KW-1185">Reference proteome</keyword>
<dbReference type="EC" id="2.1.1.64" evidence="2"/>
<feature type="domain" description="Methyltransferase type 12" evidence="1">
    <location>
        <begin position="42"/>
        <end position="128"/>
    </location>
</feature>
<comment type="caution">
    <text evidence="2">The sequence shown here is derived from an EMBL/GenBank/DDBJ whole genome shotgun (WGS) entry which is preliminary data.</text>
</comment>
<name>A0ABW4W7F5_9BACI</name>
<dbReference type="EMBL" id="JBHUHQ010000041">
    <property type="protein sequence ID" value="MFD2046670.1"/>
    <property type="molecule type" value="Genomic_DNA"/>
</dbReference>
<dbReference type="Proteomes" id="UP001597383">
    <property type="component" value="Unassembled WGS sequence"/>
</dbReference>
<dbReference type="RefSeq" id="WP_377558723.1">
    <property type="nucleotide sequence ID" value="NZ_JBHUHQ010000041.1"/>
</dbReference>